<dbReference type="Gene3D" id="3.40.1080.20">
    <property type="entry name" value="Acetyl-CoA hydrolase/transferase C-terminal domain"/>
    <property type="match status" value="2"/>
</dbReference>
<reference evidence="5" key="1">
    <citation type="submission" date="2022-03" db="EMBL/GenBank/DDBJ databases">
        <title>Draft genome sequence of Aduncisulcus paluster, a free-living microaerophilic Fornicata.</title>
        <authorList>
            <person name="Yuyama I."/>
            <person name="Kume K."/>
            <person name="Tamura T."/>
            <person name="Inagaki Y."/>
            <person name="Hashimoto T."/>
        </authorList>
    </citation>
    <scope>NUCLEOTIDE SEQUENCE</scope>
    <source>
        <strain evidence="5">NY0171</strain>
    </source>
</reference>
<evidence type="ECO:0000259" key="4">
    <source>
        <dbReference type="Pfam" id="PF13336"/>
    </source>
</evidence>
<dbReference type="EMBL" id="BQXS01012366">
    <property type="protein sequence ID" value="GKT22058.1"/>
    <property type="molecule type" value="Genomic_DNA"/>
</dbReference>
<proteinExistence type="inferred from homology"/>
<dbReference type="GO" id="GO:0016740">
    <property type="term" value="F:transferase activity"/>
    <property type="evidence" value="ECO:0007669"/>
    <property type="project" value="UniProtKB-KW"/>
</dbReference>
<feature type="domain" description="Acetyl-CoA hydrolase/transferase C-terminal" evidence="4">
    <location>
        <begin position="429"/>
        <end position="481"/>
    </location>
</feature>
<dbReference type="Proteomes" id="UP001057375">
    <property type="component" value="Unassembled WGS sequence"/>
</dbReference>
<dbReference type="InterPro" id="IPR038460">
    <property type="entry name" value="AcetylCoA_hyd_C_sf"/>
</dbReference>
<dbReference type="InterPro" id="IPR003702">
    <property type="entry name" value="ActCoA_hydro_N"/>
</dbReference>
<dbReference type="InterPro" id="IPR037171">
    <property type="entry name" value="NagB/RpiA_transferase-like"/>
</dbReference>
<evidence type="ECO:0000259" key="3">
    <source>
        <dbReference type="Pfam" id="PF02550"/>
    </source>
</evidence>
<feature type="domain" description="Acetyl-CoA hydrolase/transferase C-terminal" evidence="4">
    <location>
        <begin position="277"/>
        <end position="428"/>
    </location>
</feature>
<dbReference type="PANTHER" id="PTHR21432">
    <property type="entry name" value="ACETYL-COA HYDROLASE-RELATED"/>
    <property type="match status" value="1"/>
</dbReference>
<sequence>MLARSVLQWDKLPKIHSSLDDAAKHIESGMRVWIHGTTATPTPLLHAISRRASELRGVEFAAVHTEGTCPYAEPGMQDSFRHNALFIAHNVRKACNDGRAFFTPIMLHQIPHLMRSGSFPVDASVLCVSPPDEHGFVSLGTNVVTTRQAIMSSKVVIAMVSEEMPRTFGDSQIHLSQIDHLVYHDMPNHEHFPKSSSDVQKKIGDHVASLIEDGACLQTGFGGIADGVLKNLHNHQHLGVHTEMVSEGAVDLTTKGIVTNAKKAILPGKMVASFGLGSNKLYKFMDNNPLIDMRVVDYTNDPRNIAMNDKVVAINGAIEVDMLGQVVASQIGSYVWSGIGGQLDFMTGAAMSKGGKPITALPSTTSKGLPRIVPFINKGAAVDTGRYNARYVVTEYGIADLWGKTGRQRAESLIKVCHPDHRDKLRYEAKKGAAVVTGRYNARYVVTEYGIADVWGKTGRQRAESLIKVCHPDHRDKLRYEAKKVNIL</sequence>
<dbReference type="Pfam" id="PF02550">
    <property type="entry name" value="AcetylCoA_hydro"/>
    <property type="match status" value="1"/>
</dbReference>
<dbReference type="Gene3D" id="3.40.1080.10">
    <property type="entry name" value="Glutaconate Coenzyme A-transferase"/>
    <property type="match status" value="1"/>
</dbReference>
<gene>
    <name evidence="5" type="ORF">ADUPG1_012044</name>
</gene>
<dbReference type="Gene3D" id="3.30.750.70">
    <property type="entry name" value="4-hydroxybutyrate coenzyme like domains"/>
    <property type="match status" value="1"/>
</dbReference>
<protein>
    <submittedName>
        <fullName evidence="5">4-hydroxybutyrate coenzyme A transferase</fullName>
    </submittedName>
</protein>
<comment type="similarity">
    <text evidence="1">Belongs to the acetyl-CoA hydrolase/transferase family.</text>
</comment>
<dbReference type="SUPFAM" id="SSF100950">
    <property type="entry name" value="NagB/RpiA/CoA transferase-like"/>
    <property type="match status" value="3"/>
</dbReference>
<accession>A0ABQ5K1V9</accession>
<dbReference type="Pfam" id="PF13336">
    <property type="entry name" value="AcetylCoA_hyd_C"/>
    <property type="match status" value="2"/>
</dbReference>
<keyword evidence="2 5" id="KW-0808">Transferase</keyword>
<evidence type="ECO:0000256" key="1">
    <source>
        <dbReference type="ARBA" id="ARBA00009632"/>
    </source>
</evidence>
<feature type="domain" description="Acetyl-CoA hydrolase/transferase N-terminal" evidence="3">
    <location>
        <begin position="14"/>
        <end position="185"/>
    </location>
</feature>
<dbReference type="PANTHER" id="PTHR21432:SF20">
    <property type="entry name" value="ACETYL-COA HYDROLASE"/>
    <property type="match status" value="1"/>
</dbReference>
<evidence type="ECO:0000313" key="5">
    <source>
        <dbReference type="EMBL" id="GKT22058.1"/>
    </source>
</evidence>
<dbReference type="InterPro" id="IPR046433">
    <property type="entry name" value="ActCoA_hydro"/>
</dbReference>
<name>A0ABQ5K1V9_9EUKA</name>
<evidence type="ECO:0000313" key="6">
    <source>
        <dbReference type="Proteomes" id="UP001057375"/>
    </source>
</evidence>
<keyword evidence="6" id="KW-1185">Reference proteome</keyword>
<comment type="caution">
    <text evidence="5">The sequence shown here is derived from an EMBL/GenBank/DDBJ whole genome shotgun (WGS) entry which is preliminary data.</text>
</comment>
<organism evidence="5 6">
    <name type="scientific">Aduncisulcus paluster</name>
    <dbReference type="NCBI Taxonomy" id="2918883"/>
    <lineage>
        <taxon>Eukaryota</taxon>
        <taxon>Metamonada</taxon>
        <taxon>Carpediemonas-like organisms</taxon>
        <taxon>Aduncisulcus</taxon>
    </lineage>
</organism>
<evidence type="ECO:0000256" key="2">
    <source>
        <dbReference type="ARBA" id="ARBA00022679"/>
    </source>
</evidence>
<dbReference type="InterPro" id="IPR026888">
    <property type="entry name" value="AcetylCoA_hyd_C"/>
</dbReference>